<gene>
    <name evidence="2" type="ordered locus">AXYL_06760</name>
</gene>
<evidence type="ECO:0000313" key="3">
    <source>
        <dbReference type="Proteomes" id="UP000006876"/>
    </source>
</evidence>
<dbReference type="Proteomes" id="UP000006876">
    <property type="component" value="Plasmid pA82"/>
</dbReference>
<keyword evidence="2" id="KW-0614">Plasmid</keyword>
<dbReference type="AlphaFoldDB" id="E3HY89"/>
<organism evidence="2 3">
    <name type="scientific">Achromobacter xylosoxidans (strain A8)</name>
    <dbReference type="NCBI Taxonomy" id="762376"/>
    <lineage>
        <taxon>Bacteria</taxon>
        <taxon>Pseudomonadati</taxon>
        <taxon>Pseudomonadota</taxon>
        <taxon>Betaproteobacteria</taxon>
        <taxon>Burkholderiales</taxon>
        <taxon>Alcaligenaceae</taxon>
        <taxon>Achromobacter</taxon>
    </lineage>
</organism>
<feature type="transmembrane region" description="Helical" evidence="1">
    <location>
        <begin position="7"/>
        <end position="26"/>
    </location>
</feature>
<geneLocation type="plasmid" evidence="2 3">
    <name>pA82</name>
</geneLocation>
<protein>
    <submittedName>
        <fullName evidence="2">Uncharacterized protein</fullName>
    </submittedName>
</protein>
<dbReference type="HOGENOM" id="CLU_2839620_0_0_4"/>
<feature type="transmembrane region" description="Helical" evidence="1">
    <location>
        <begin position="32"/>
        <end position="55"/>
    </location>
</feature>
<accession>E3HY89</accession>
<proteinExistence type="predicted"/>
<dbReference type="EMBL" id="CP002289">
    <property type="protein sequence ID" value="ADP20043.1"/>
    <property type="molecule type" value="Genomic_DNA"/>
</dbReference>
<dbReference type="KEGG" id="axy:AXYL_06760"/>
<reference evidence="3" key="1">
    <citation type="journal article" date="2011" name="J. Bacteriol.">
        <title>Complete genome sequence of the haloaromatic acid-degrading bacterium Achromobacter xylosoxidans A8.</title>
        <authorList>
            <person name="Strnad H."/>
            <person name="Ridl J."/>
            <person name="Paces J."/>
            <person name="Kolar M."/>
            <person name="Vlcek C."/>
            <person name="Paces V."/>
        </authorList>
    </citation>
    <scope>NUCLEOTIDE SEQUENCE [LARGE SCALE GENOMIC DNA]</scope>
    <source>
        <strain evidence="3">A8</strain>
        <plasmid evidence="3">pA82</plasmid>
    </source>
</reference>
<keyword evidence="1" id="KW-0472">Membrane</keyword>
<evidence type="ECO:0000313" key="2">
    <source>
        <dbReference type="EMBL" id="ADP20043.1"/>
    </source>
</evidence>
<keyword evidence="1" id="KW-0812">Transmembrane</keyword>
<name>E3HY89_ACHXA</name>
<dbReference type="PROSITE" id="PS51257">
    <property type="entry name" value="PROKAR_LIPOPROTEIN"/>
    <property type="match status" value="1"/>
</dbReference>
<dbReference type="RefSeq" id="WP_013397231.1">
    <property type="nucleotide sequence ID" value="NC_014642.1"/>
</dbReference>
<keyword evidence="1" id="KW-1133">Transmembrane helix</keyword>
<evidence type="ECO:0000256" key="1">
    <source>
        <dbReference type="SAM" id="Phobius"/>
    </source>
</evidence>
<sequence length="65" mass="6869">MNQIKVIFALSMLVGGVGTGCIFGWALEAEGINFAALVVGFTVFNLIGGAILFEASSSAARWFKR</sequence>